<dbReference type="SUPFAM" id="SSF56672">
    <property type="entry name" value="DNA/RNA polymerases"/>
    <property type="match status" value="1"/>
</dbReference>
<dbReference type="Gene3D" id="2.40.70.10">
    <property type="entry name" value="Acid Proteases"/>
    <property type="match status" value="1"/>
</dbReference>
<dbReference type="InterPro" id="IPR000477">
    <property type="entry name" value="RT_dom"/>
</dbReference>
<accession>A0A438FX49</accession>
<sequence>MIQAVKANPDKVVIKGDVMKKHTPPHFPQALHGKKGIRNASEILKVLRQRVNVNKKAFLTEQVSAIIQCKSPLKYKDPGCPTISVMIGGTVVEKALLDLGASVNMLPYSVYKQLRLGELKLTSITLSLADRSMKIPRGIIEDVLVQEWTYATHAGNMTLELNIFYMSKKPITPKEEVCIIDTLVEEHCNQKMQEKLNESLGILKKGCLNPQICLLLYKVGGGEKKFYLCSIKRRCIIYPISDSPWVSPTQVVPKKSGITVVQNEKGEEVATRLTSRWRVCIDYRKLNVVTRNDHFPLPFIDQVLERVSGHPFYCFLDGYSGYFQIEIDVEDQVKTTFTCPFGTYAYKIMPFGLCNAPATFQRCMLSIFSDMVERIMEVFMDDITIYGSTFEECLVNLEAVLNRCIEKDLVLNWEKMPFYGTARKCPWPHHLRERHWKLIKQRCQRSFEQLKQFLTTAPIVRAPNWQLPFEVMCDASDFAIGAILGQREDGKPYLLVEVPSEWKSQDRKHFFAKIHAYYWEEPFLFKYCADQIIRKCVPKEEQQGILSHCHESACGGHFASQKIAMKGIDFMGPFPMSFGNSYILVGVDYVSKWVEAIPCEHNDHRVVLKFLKENIFLRFGMPKDIISDEGTHFATSLLNYGVKHKVATPYHPQTSGTAYKTILGMSPYRLVYGKACHVLMEVEYKAWWAIKKGKHGLDQSWDKELKSRWIGLFIIHQVHLNGVVELLNSNNHRHFKVNGHRLKPFMESFNQDKEEVNLLKPQKS</sequence>
<dbReference type="InterPro" id="IPR053134">
    <property type="entry name" value="RNA-dir_DNA_polymerase"/>
</dbReference>
<evidence type="ECO:0000259" key="1">
    <source>
        <dbReference type="PROSITE" id="PS50994"/>
    </source>
</evidence>
<dbReference type="InterPro" id="IPR041577">
    <property type="entry name" value="RT_RNaseH_2"/>
</dbReference>
<dbReference type="GO" id="GO:0015074">
    <property type="term" value="P:DNA integration"/>
    <property type="evidence" value="ECO:0007669"/>
    <property type="project" value="InterPro"/>
</dbReference>
<dbReference type="Pfam" id="PF17919">
    <property type="entry name" value="RT_RNaseH_2"/>
    <property type="match status" value="1"/>
</dbReference>
<dbReference type="PANTHER" id="PTHR24559:SF444">
    <property type="entry name" value="REVERSE TRANSCRIPTASE DOMAIN-CONTAINING PROTEIN"/>
    <property type="match status" value="1"/>
</dbReference>
<evidence type="ECO:0000313" key="2">
    <source>
        <dbReference type="EMBL" id="RVW64530.1"/>
    </source>
</evidence>
<dbReference type="CDD" id="cd01647">
    <property type="entry name" value="RT_LTR"/>
    <property type="match status" value="1"/>
</dbReference>
<dbReference type="EMBL" id="QGNW01000719">
    <property type="protein sequence ID" value="RVW64530.1"/>
    <property type="molecule type" value="Genomic_DNA"/>
</dbReference>
<name>A0A438FX49_VITVI</name>
<dbReference type="InterPro" id="IPR043128">
    <property type="entry name" value="Rev_trsase/Diguanyl_cyclase"/>
</dbReference>
<dbReference type="InterPro" id="IPR012337">
    <property type="entry name" value="RNaseH-like_sf"/>
</dbReference>
<comment type="caution">
    <text evidence="2">The sequence shown here is derived from an EMBL/GenBank/DDBJ whole genome shotgun (WGS) entry which is preliminary data.</text>
</comment>
<dbReference type="Pfam" id="PF00078">
    <property type="entry name" value="RVT_1"/>
    <property type="match status" value="1"/>
</dbReference>
<dbReference type="Gene3D" id="3.30.70.270">
    <property type="match status" value="1"/>
</dbReference>
<dbReference type="Pfam" id="PF00665">
    <property type="entry name" value="rve"/>
    <property type="match status" value="1"/>
</dbReference>
<dbReference type="InterPro" id="IPR021109">
    <property type="entry name" value="Peptidase_aspartic_dom_sf"/>
</dbReference>
<dbReference type="Gene3D" id="3.30.420.10">
    <property type="entry name" value="Ribonuclease H-like superfamily/Ribonuclease H"/>
    <property type="match status" value="1"/>
</dbReference>
<organism evidence="2 3">
    <name type="scientific">Vitis vinifera</name>
    <name type="common">Grape</name>
    <dbReference type="NCBI Taxonomy" id="29760"/>
    <lineage>
        <taxon>Eukaryota</taxon>
        <taxon>Viridiplantae</taxon>
        <taxon>Streptophyta</taxon>
        <taxon>Embryophyta</taxon>
        <taxon>Tracheophyta</taxon>
        <taxon>Spermatophyta</taxon>
        <taxon>Magnoliopsida</taxon>
        <taxon>eudicotyledons</taxon>
        <taxon>Gunneridae</taxon>
        <taxon>Pentapetalae</taxon>
        <taxon>rosids</taxon>
        <taxon>Vitales</taxon>
        <taxon>Vitaceae</taxon>
        <taxon>Viteae</taxon>
        <taxon>Vitis</taxon>
    </lineage>
</organism>
<dbReference type="AlphaFoldDB" id="A0A438FX49"/>
<proteinExistence type="predicted"/>
<dbReference type="Gene3D" id="3.10.10.10">
    <property type="entry name" value="HIV Type 1 Reverse Transcriptase, subunit A, domain 1"/>
    <property type="match status" value="1"/>
</dbReference>
<reference evidence="2 3" key="1">
    <citation type="journal article" date="2018" name="PLoS Genet.">
        <title>Population sequencing reveals clonal diversity and ancestral inbreeding in the grapevine cultivar Chardonnay.</title>
        <authorList>
            <person name="Roach M.J."/>
            <person name="Johnson D.L."/>
            <person name="Bohlmann J."/>
            <person name="van Vuuren H.J."/>
            <person name="Jones S.J."/>
            <person name="Pretorius I.S."/>
            <person name="Schmidt S.A."/>
            <person name="Borneman A.R."/>
        </authorList>
    </citation>
    <scope>NUCLEOTIDE SEQUENCE [LARGE SCALE GENOMIC DNA]</scope>
    <source>
        <strain evidence="3">cv. Chardonnay</strain>
        <tissue evidence="2">Leaf</tissue>
    </source>
</reference>
<dbReference type="Proteomes" id="UP000288805">
    <property type="component" value="Unassembled WGS sequence"/>
</dbReference>
<gene>
    <name evidence="2" type="primary">TY3B-I_338</name>
    <name evidence="2" type="ORF">CK203_040361</name>
</gene>
<evidence type="ECO:0000313" key="3">
    <source>
        <dbReference type="Proteomes" id="UP000288805"/>
    </source>
</evidence>
<dbReference type="InterPro" id="IPR043502">
    <property type="entry name" value="DNA/RNA_pol_sf"/>
</dbReference>
<dbReference type="CDD" id="cd00303">
    <property type="entry name" value="retropepsin_like"/>
    <property type="match status" value="1"/>
</dbReference>
<dbReference type="PANTHER" id="PTHR24559">
    <property type="entry name" value="TRANSPOSON TY3-I GAG-POL POLYPROTEIN"/>
    <property type="match status" value="1"/>
</dbReference>
<protein>
    <submittedName>
        <fullName evidence="2">Transposon Ty3-I Gag-Pol polyprotein</fullName>
    </submittedName>
</protein>
<dbReference type="SUPFAM" id="SSF53098">
    <property type="entry name" value="Ribonuclease H-like"/>
    <property type="match status" value="1"/>
</dbReference>
<feature type="domain" description="Integrase catalytic" evidence="1">
    <location>
        <begin position="558"/>
        <end position="658"/>
    </location>
</feature>
<dbReference type="GO" id="GO:0003676">
    <property type="term" value="F:nucleic acid binding"/>
    <property type="evidence" value="ECO:0007669"/>
    <property type="project" value="InterPro"/>
</dbReference>
<dbReference type="InterPro" id="IPR036397">
    <property type="entry name" value="RNaseH_sf"/>
</dbReference>
<dbReference type="InterPro" id="IPR001584">
    <property type="entry name" value="Integrase_cat-core"/>
</dbReference>
<dbReference type="PROSITE" id="PS50994">
    <property type="entry name" value="INTEGRASE"/>
    <property type="match status" value="1"/>
</dbReference>